<accession>A0ABR0R5P5</accession>
<keyword evidence="3" id="KW-1185">Reference proteome</keyword>
<reference evidence="2 3" key="1">
    <citation type="submission" date="2023-03" db="EMBL/GenBank/DDBJ databases">
        <title>WGS of Gossypium arboreum.</title>
        <authorList>
            <person name="Yu D."/>
        </authorList>
    </citation>
    <scope>NUCLEOTIDE SEQUENCE [LARGE SCALE GENOMIC DNA]</scope>
    <source>
        <tissue evidence="2">Leaf</tissue>
    </source>
</reference>
<evidence type="ECO:0000313" key="2">
    <source>
        <dbReference type="EMBL" id="KAK5846910.1"/>
    </source>
</evidence>
<organism evidence="2 3">
    <name type="scientific">Gossypium arboreum</name>
    <name type="common">Tree cotton</name>
    <name type="synonym">Gossypium nanking</name>
    <dbReference type="NCBI Taxonomy" id="29729"/>
    <lineage>
        <taxon>Eukaryota</taxon>
        <taxon>Viridiplantae</taxon>
        <taxon>Streptophyta</taxon>
        <taxon>Embryophyta</taxon>
        <taxon>Tracheophyta</taxon>
        <taxon>Spermatophyta</taxon>
        <taxon>Magnoliopsida</taxon>
        <taxon>eudicotyledons</taxon>
        <taxon>Gunneridae</taxon>
        <taxon>Pentapetalae</taxon>
        <taxon>rosids</taxon>
        <taxon>malvids</taxon>
        <taxon>Malvales</taxon>
        <taxon>Malvaceae</taxon>
        <taxon>Malvoideae</taxon>
        <taxon>Gossypium</taxon>
    </lineage>
</organism>
<dbReference type="Pfam" id="PF14111">
    <property type="entry name" value="DUF4283"/>
    <property type="match status" value="1"/>
</dbReference>
<name>A0ABR0R5P5_GOSAR</name>
<dbReference type="EMBL" id="JARKNE010000001">
    <property type="protein sequence ID" value="KAK5846910.1"/>
    <property type="molecule type" value="Genomic_DNA"/>
</dbReference>
<sequence>MAEEKPNKEAMYRVFRSLWFTKEEVNFVALKDEAIIVKFGCLEDRSRILNLMPWLFDNCLFSMMPFIKDKEIDSYDFNISPF</sequence>
<dbReference type="InterPro" id="IPR025558">
    <property type="entry name" value="DUF4283"/>
</dbReference>
<protein>
    <recommendedName>
        <fullName evidence="1">DUF4283 domain-containing protein</fullName>
    </recommendedName>
</protein>
<feature type="domain" description="DUF4283" evidence="1">
    <location>
        <begin position="3"/>
        <end position="64"/>
    </location>
</feature>
<dbReference type="Proteomes" id="UP001358586">
    <property type="component" value="Chromosome 1"/>
</dbReference>
<comment type="caution">
    <text evidence="2">The sequence shown here is derived from an EMBL/GenBank/DDBJ whole genome shotgun (WGS) entry which is preliminary data.</text>
</comment>
<proteinExistence type="predicted"/>
<evidence type="ECO:0000313" key="3">
    <source>
        <dbReference type="Proteomes" id="UP001358586"/>
    </source>
</evidence>
<gene>
    <name evidence="2" type="ORF">PVK06_003211</name>
</gene>
<evidence type="ECO:0000259" key="1">
    <source>
        <dbReference type="Pfam" id="PF14111"/>
    </source>
</evidence>